<reference evidence="1 2" key="1">
    <citation type="journal article" date="2021" name="Elife">
        <title>Chloroplast acquisition without the gene transfer in kleptoplastic sea slugs, Plakobranchus ocellatus.</title>
        <authorList>
            <person name="Maeda T."/>
            <person name="Takahashi S."/>
            <person name="Yoshida T."/>
            <person name="Shimamura S."/>
            <person name="Takaki Y."/>
            <person name="Nagai Y."/>
            <person name="Toyoda A."/>
            <person name="Suzuki Y."/>
            <person name="Arimoto A."/>
            <person name="Ishii H."/>
            <person name="Satoh N."/>
            <person name="Nishiyama T."/>
            <person name="Hasebe M."/>
            <person name="Maruyama T."/>
            <person name="Minagawa J."/>
            <person name="Obokata J."/>
            <person name="Shigenobu S."/>
        </authorList>
    </citation>
    <scope>NUCLEOTIDE SEQUENCE [LARGE SCALE GENOMIC DNA]</scope>
</reference>
<dbReference type="Proteomes" id="UP000762676">
    <property type="component" value="Unassembled WGS sequence"/>
</dbReference>
<dbReference type="EMBL" id="BMAT01009975">
    <property type="protein sequence ID" value="GFS17665.1"/>
    <property type="molecule type" value="Genomic_DNA"/>
</dbReference>
<organism evidence="1 2">
    <name type="scientific">Elysia marginata</name>
    <dbReference type="NCBI Taxonomy" id="1093978"/>
    <lineage>
        <taxon>Eukaryota</taxon>
        <taxon>Metazoa</taxon>
        <taxon>Spiralia</taxon>
        <taxon>Lophotrochozoa</taxon>
        <taxon>Mollusca</taxon>
        <taxon>Gastropoda</taxon>
        <taxon>Heterobranchia</taxon>
        <taxon>Euthyneura</taxon>
        <taxon>Panpulmonata</taxon>
        <taxon>Sacoglossa</taxon>
        <taxon>Placobranchoidea</taxon>
        <taxon>Plakobranchidae</taxon>
        <taxon>Elysia</taxon>
    </lineage>
</organism>
<evidence type="ECO:0000313" key="2">
    <source>
        <dbReference type="Proteomes" id="UP000762676"/>
    </source>
</evidence>
<keyword evidence="2" id="KW-1185">Reference proteome</keyword>
<gene>
    <name evidence="1" type="ORF">ElyMa_004988200</name>
</gene>
<accession>A0AAV4J5V4</accession>
<protein>
    <submittedName>
        <fullName evidence="1">Uncharacterized protein</fullName>
    </submittedName>
</protein>
<sequence length="66" mass="7647">MRKRFAHKFSKYIQQQRQLEAGDEEVLVWDKFMTSLVKAADRTISKNSSGHFELRVVGPRSCCGLM</sequence>
<comment type="caution">
    <text evidence="1">The sequence shown here is derived from an EMBL/GenBank/DDBJ whole genome shotgun (WGS) entry which is preliminary data.</text>
</comment>
<evidence type="ECO:0000313" key="1">
    <source>
        <dbReference type="EMBL" id="GFS17665.1"/>
    </source>
</evidence>
<dbReference type="AlphaFoldDB" id="A0AAV4J5V4"/>
<proteinExistence type="predicted"/>
<name>A0AAV4J5V4_9GAST</name>